<dbReference type="InterPro" id="IPR008023">
    <property type="entry name" value="DUF748"/>
</dbReference>
<dbReference type="PANTHER" id="PTHR30441">
    <property type="entry name" value="DUF748 DOMAIN-CONTAINING PROTEIN"/>
    <property type="match status" value="1"/>
</dbReference>
<evidence type="ECO:0000256" key="1">
    <source>
        <dbReference type="SAM" id="MobiDB-lite"/>
    </source>
</evidence>
<sequence length="1181" mass="128453">MIALSRAVKPAAITVAVLAALGAVTYVSGPLFVKDLVEEKLGEALLGRKVNIGELTLNLYTLTVQADNVRISEADGSTPFAKFDHLLVNLGVASLGGGVRIQALDLAGPDVHLIRIADNRYNISDLVEKYSKPSDSPTLFALANLRVTSGRIVFEDRPLTKTQTVDRLTLSLPYLSNFPADLNVDTKPDFSARLNGKPVSLLGDSKVFKSSHDSSLTVKLDGVDLMPLLPYLPVALPVHVNSLKLDTDLKVDFKDANNAPQLTLSGVVGLRDLALSDRQGAALGELERASIHISHLKPFAHDIAIKEVSVTAPKLAVTRARDGQFNWLRALAPAGPAPVVPAADSKVTPWRWSLDNARIRRGEVLYRDDMPAGGYRTRVNDLSFDLARLNSASTTPAPVRLHVSTDRDEKLAIDGRLTLQQMSSDGTFTLENLDAGALRDYVALVLKPYSRLRLDSLHANADGAFTFALENGAPRYSLRNGNVGLADLKLSESARDPAIEFKQLAVSDIALDSSSKRVEIGQAVLKSPVVHLLRDRRGDNVERWFVAQKPAPAVRGSQSWRVLTSQASVEDGSLLLKSTQQRRNVVVNLTRLNVRTRNVDSGRLAQLPIEADAVVNQRGKLALKGSVDVARQSGTLNVNARSIDLSPLTVLPTRDIRVNVKRVDLNARGQLRFANAPAGMEAGYRGTLALNNVLALDEINRGLELARWRTLALDGIDFAYGPKVQRLHVGTINANDFFVRAVLSQDGRLNFREIQGDFAGPTQPTGIALVKAPEKADTRTTLSGTSTTTVEGQRPVPPVPSGPPMDISVNRIVLNRGWINWTDNLIQPNMRADLTQLSGSIGRIATRDNAAGAIDIKGRVNRDAPLTLSGKVNPFAKPLLLDLNASVKSMDLPALTPYSRKYAGYPIEKGKLSLDLHYRIADNQLKADNRLFLDQLTFGDKVDSPDATSLPVLLAVKLLKNRKGEIDVNLPVSGTLDDPDFSIGGVIFRVIVNLLEKAVTAPFDLLAHAFGGGVAQLSHLDMVGTGLTADNRKQLDTLAGMLADKPDLNLEIRGVADVDGARRAHLEQEIKRRWRNDDAADDDAEPGTAQRNKLLKAVYDDGSFKKPRNLIGFAKSLPPAEMEQLIIANTKVSERDVQQVASRRAQEVKRYLEEQAKVDPSRLFLLAGKQGDKNGVDFSLK</sequence>
<gene>
    <name evidence="2" type="ORF">DAI18_18365</name>
</gene>
<dbReference type="GO" id="GO:0005886">
    <property type="term" value="C:plasma membrane"/>
    <property type="evidence" value="ECO:0007669"/>
    <property type="project" value="TreeGrafter"/>
</dbReference>
<evidence type="ECO:0008006" key="4">
    <source>
        <dbReference type="Google" id="ProtNLM"/>
    </source>
</evidence>
<dbReference type="InterPro" id="IPR036737">
    <property type="entry name" value="OmpA-like_sf"/>
</dbReference>
<dbReference type="PANTHER" id="PTHR30441:SF8">
    <property type="entry name" value="DUF748 DOMAIN-CONTAINING PROTEIN"/>
    <property type="match status" value="1"/>
</dbReference>
<feature type="compositionally biased region" description="Low complexity" evidence="1">
    <location>
        <begin position="779"/>
        <end position="789"/>
    </location>
</feature>
<accession>A0A2S0PEU8</accession>
<feature type="region of interest" description="Disordered" evidence="1">
    <location>
        <begin position="773"/>
        <end position="804"/>
    </location>
</feature>
<dbReference type="OrthoDB" id="9757969at2"/>
<dbReference type="EMBL" id="CP028519">
    <property type="protein sequence ID" value="AVY95787.1"/>
    <property type="molecule type" value="Genomic_DNA"/>
</dbReference>
<dbReference type="Proteomes" id="UP000244173">
    <property type="component" value="Chromosome"/>
</dbReference>
<evidence type="ECO:0000313" key="3">
    <source>
        <dbReference type="Proteomes" id="UP000244173"/>
    </source>
</evidence>
<dbReference type="STRING" id="1122240.GCA_000620105_02780"/>
<dbReference type="Pfam" id="PF05359">
    <property type="entry name" value="DUF748"/>
    <property type="match status" value="2"/>
</dbReference>
<dbReference type="KEGG" id="maer:DAI18_18365"/>
<evidence type="ECO:0000313" key="2">
    <source>
        <dbReference type="EMBL" id="AVY95787.1"/>
    </source>
</evidence>
<name>A0A2S0PEU8_9NEIS</name>
<reference evidence="2 3" key="1">
    <citation type="submission" date="2018-04" db="EMBL/GenBank/DDBJ databases">
        <title>Denitrifier Microvirgula.</title>
        <authorList>
            <person name="Anderson E."/>
            <person name="Jang J."/>
            <person name="Ishii S."/>
        </authorList>
    </citation>
    <scope>NUCLEOTIDE SEQUENCE [LARGE SCALE GENOMIC DNA]</scope>
    <source>
        <strain evidence="2 3">BE2.4</strain>
    </source>
</reference>
<dbReference type="AlphaFoldDB" id="A0A2S0PEU8"/>
<dbReference type="RefSeq" id="WP_107890177.1">
    <property type="nucleotide sequence ID" value="NZ_CP028519.1"/>
</dbReference>
<keyword evidence="3" id="KW-1185">Reference proteome</keyword>
<protein>
    <recommendedName>
        <fullName evidence="4">DUF748 domain-containing protein</fullName>
    </recommendedName>
</protein>
<dbReference type="GO" id="GO:0090313">
    <property type="term" value="P:regulation of protein targeting to membrane"/>
    <property type="evidence" value="ECO:0007669"/>
    <property type="project" value="TreeGrafter"/>
</dbReference>
<organism evidence="2 3">
    <name type="scientific">Microvirgula aerodenitrificans</name>
    <dbReference type="NCBI Taxonomy" id="57480"/>
    <lineage>
        <taxon>Bacteria</taxon>
        <taxon>Pseudomonadati</taxon>
        <taxon>Pseudomonadota</taxon>
        <taxon>Betaproteobacteria</taxon>
        <taxon>Neisseriales</taxon>
        <taxon>Aquaspirillaceae</taxon>
        <taxon>Microvirgula</taxon>
    </lineage>
</organism>
<proteinExistence type="predicted"/>
<dbReference type="Gene3D" id="3.30.1330.60">
    <property type="entry name" value="OmpA-like domain"/>
    <property type="match status" value="1"/>
</dbReference>
<dbReference type="InterPro" id="IPR052894">
    <property type="entry name" value="AsmA-related"/>
</dbReference>